<dbReference type="PANTHER" id="PTHR16222:SF12">
    <property type="entry name" value="ADP-RIBOSYLGLYCOHYDROLASE-RELATED"/>
    <property type="match status" value="1"/>
</dbReference>
<dbReference type="RefSeq" id="WP_344832046.1">
    <property type="nucleotide sequence ID" value="NZ_BAAAUV010000012.1"/>
</dbReference>
<dbReference type="InterPro" id="IPR005502">
    <property type="entry name" value="Ribosyl_crysJ1"/>
</dbReference>
<accession>A0ABP6QDD9</accession>
<reference evidence="2" key="1">
    <citation type="journal article" date="2019" name="Int. J. Syst. Evol. Microbiol.">
        <title>The Global Catalogue of Microorganisms (GCM) 10K type strain sequencing project: providing services to taxonomists for standard genome sequencing and annotation.</title>
        <authorList>
            <consortium name="The Broad Institute Genomics Platform"/>
            <consortium name="The Broad Institute Genome Sequencing Center for Infectious Disease"/>
            <person name="Wu L."/>
            <person name="Ma J."/>
        </authorList>
    </citation>
    <scope>NUCLEOTIDE SEQUENCE [LARGE SCALE GENOMIC DNA]</scope>
    <source>
        <strain evidence="2">JCM 9377</strain>
    </source>
</reference>
<dbReference type="InterPro" id="IPR050792">
    <property type="entry name" value="ADP-ribosylglycohydrolase"/>
</dbReference>
<proteinExistence type="predicted"/>
<protein>
    <recommendedName>
        <fullName evidence="3">ADP-ribosylglycohydrolase</fullName>
    </recommendedName>
</protein>
<dbReference type="PANTHER" id="PTHR16222">
    <property type="entry name" value="ADP-RIBOSYLGLYCOHYDROLASE"/>
    <property type="match status" value="1"/>
</dbReference>
<dbReference type="Pfam" id="PF03747">
    <property type="entry name" value="ADP_ribosyl_GH"/>
    <property type="match status" value="1"/>
</dbReference>
<dbReference type="Gene3D" id="1.10.4080.10">
    <property type="entry name" value="ADP-ribosylation/Crystallin J1"/>
    <property type="match status" value="1"/>
</dbReference>
<evidence type="ECO:0000313" key="1">
    <source>
        <dbReference type="EMBL" id="GAA3221947.1"/>
    </source>
</evidence>
<organism evidence="1 2">
    <name type="scientific">Actinocorallia longicatena</name>
    <dbReference type="NCBI Taxonomy" id="111803"/>
    <lineage>
        <taxon>Bacteria</taxon>
        <taxon>Bacillati</taxon>
        <taxon>Actinomycetota</taxon>
        <taxon>Actinomycetes</taxon>
        <taxon>Streptosporangiales</taxon>
        <taxon>Thermomonosporaceae</taxon>
        <taxon>Actinocorallia</taxon>
    </lineage>
</organism>
<comment type="caution">
    <text evidence="1">The sequence shown here is derived from an EMBL/GenBank/DDBJ whole genome shotgun (WGS) entry which is preliminary data.</text>
</comment>
<keyword evidence="2" id="KW-1185">Reference proteome</keyword>
<gene>
    <name evidence="1" type="ORF">GCM10010468_47420</name>
</gene>
<name>A0ABP6QDD9_9ACTN</name>
<sequence>MAIDLRGRAWTSLLGLAAGDALGSQFFVPAHRAAFEARTLPPGPWQWTDDTEMACGIWKVLARTGRIDQDLLAAVFAEHHDFDRGYGPSTNRLLRLVREGGDWRTLASGVFDGRGSWGNGAAMRVAPLGVWFAGDLDLAAEQARLSAEVTHAHPEAVAGAIAVAVAAALAATGPGKPGPFLDRILAHVPEGTVRDGIRQARTLLTIGDPASAAAALGNGRQVAAHDTVPFCLWAAARHLDGCERDGFEAGFWATASAGGDIDTTCAIVGGILAARPGTRIPAAWLPHLEPLPSWIGPPGQRDGGMTMDELFAEPPAQWGLRGDPHAWAALRERLNAMPVPEDPARLEDLLAATFLDVVGVDPRTATGEHVYREEFAHGGMSSGHVHLPTWRDRLLPLLLARGTRH</sequence>
<dbReference type="InterPro" id="IPR036705">
    <property type="entry name" value="Ribosyl_crysJ1_sf"/>
</dbReference>
<dbReference type="Proteomes" id="UP001501237">
    <property type="component" value="Unassembled WGS sequence"/>
</dbReference>
<evidence type="ECO:0008006" key="3">
    <source>
        <dbReference type="Google" id="ProtNLM"/>
    </source>
</evidence>
<evidence type="ECO:0000313" key="2">
    <source>
        <dbReference type="Proteomes" id="UP001501237"/>
    </source>
</evidence>
<dbReference type="EMBL" id="BAAAUV010000012">
    <property type="protein sequence ID" value="GAA3221947.1"/>
    <property type="molecule type" value="Genomic_DNA"/>
</dbReference>
<dbReference type="SUPFAM" id="SSF101478">
    <property type="entry name" value="ADP-ribosylglycohydrolase"/>
    <property type="match status" value="1"/>
</dbReference>